<proteinExistence type="inferred from homology"/>
<dbReference type="AlphaFoldDB" id="A0AAV0H9L6"/>
<name>A0AAV0H9L6_9ROSI</name>
<protein>
    <submittedName>
        <fullName evidence="10">Uncharacterized protein</fullName>
    </submittedName>
</protein>
<comment type="similarity">
    <text evidence="2">Belongs to the oligopeptide OPT transporter (TC 2.A.67.1) family.</text>
</comment>
<dbReference type="Pfam" id="PF03169">
    <property type="entry name" value="OPT"/>
    <property type="match status" value="1"/>
</dbReference>
<comment type="subcellular location">
    <subcellularLocation>
        <location evidence="1">Membrane</location>
        <topology evidence="1">Multi-pass membrane protein</topology>
    </subcellularLocation>
</comment>
<keyword evidence="7 9" id="KW-1133">Transmembrane helix</keyword>
<dbReference type="GO" id="GO:0035673">
    <property type="term" value="F:oligopeptide transmembrane transporter activity"/>
    <property type="evidence" value="ECO:0007669"/>
    <property type="project" value="InterPro"/>
</dbReference>
<keyword evidence="4 9" id="KW-0812">Transmembrane</keyword>
<evidence type="ECO:0000256" key="4">
    <source>
        <dbReference type="ARBA" id="ARBA00022692"/>
    </source>
</evidence>
<dbReference type="Proteomes" id="UP001154282">
    <property type="component" value="Unassembled WGS sequence"/>
</dbReference>
<keyword evidence="5" id="KW-0571">Peptide transport</keyword>
<feature type="transmembrane region" description="Helical" evidence="9">
    <location>
        <begin position="112"/>
        <end position="138"/>
    </location>
</feature>
<keyword evidence="6" id="KW-0653">Protein transport</keyword>
<evidence type="ECO:0000256" key="6">
    <source>
        <dbReference type="ARBA" id="ARBA00022927"/>
    </source>
</evidence>
<keyword evidence="3" id="KW-0813">Transport</keyword>
<comment type="caution">
    <text evidence="10">The sequence shown here is derived from an EMBL/GenBank/DDBJ whole genome shotgun (WGS) entry which is preliminary data.</text>
</comment>
<organism evidence="10 11">
    <name type="scientific">Linum tenue</name>
    <dbReference type="NCBI Taxonomy" id="586396"/>
    <lineage>
        <taxon>Eukaryota</taxon>
        <taxon>Viridiplantae</taxon>
        <taxon>Streptophyta</taxon>
        <taxon>Embryophyta</taxon>
        <taxon>Tracheophyta</taxon>
        <taxon>Spermatophyta</taxon>
        <taxon>Magnoliopsida</taxon>
        <taxon>eudicotyledons</taxon>
        <taxon>Gunneridae</taxon>
        <taxon>Pentapetalae</taxon>
        <taxon>rosids</taxon>
        <taxon>fabids</taxon>
        <taxon>Malpighiales</taxon>
        <taxon>Linaceae</taxon>
        <taxon>Linum</taxon>
    </lineage>
</organism>
<reference evidence="10" key="1">
    <citation type="submission" date="2022-08" db="EMBL/GenBank/DDBJ databases">
        <authorList>
            <person name="Gutierrez-Valencia J."/>
        </authorList>
    </citation>
    <scope>NUCLEOTIDE SEQUENCE</scope>
</reference>
<dbReference type="InterPro" id="IPR004648">
    <property type="entry name" value="Oligpept_transpt"/>
</dbReference>
<keyword evidence="8 9" id="KW-0472">Membrane</keyword>
<dbReference type="GO" id="GO:0016020">
    <property type="term" value="C:membrane"/>
    <property type="evidence" value="ECO:0007669"/>
    <property type="project" value="UniProtKB-SubCell"/>
</dbReference>
<dbReference type="InterPro" id="IPR004813">
    <property type="entry name" value="OPT"/>
</dbReference>
<feature type="transmembrane region" description="Helical" evidence="9">
    <location>
        <begin position="41"/>
        <end position="64"/>
    </location>
</feature>
<sequence length="142" mass="15868">WKDSITTQKLGSGLNGLGIGSFGLDWSTVAGFVGSPLATPLFAILNTMAGFFISVYVILPIAYWNNAYEARRFPMLSQETFDSSGQTYNITRILNEKEFDINFGKYERYSKLYLSFTFAFNFGISFAALMATFTHVALFDGK</sequence>
<gene>
    <name evidence="10" type="ORF">LITE_LOCUS3251</name>
</gene>
<accession>A0AAV0H9L6</accession>
<evidence type="ECO:0000256" key="3">
    <source>
        <dbReference type="ARBA" id="ARBA00022448"/>
    </source>
</evidence>
<dbReference type="PANTHER" id="PTHR22601">
    <property type="entry name" value="ISP4 LIKE PROTEIN"/>
    <property type="match status" value="1"/>
</dbReference>
<evidence type="ECO:0000256" key="9">
    <source>
        <dbReference type="SAM" id="Phobius"/>
    </source>
</evidence>
<evidence type="ECO:0000256" key="7">
    <source>
        <dbReference type="ARBA" id="ARBA00022989"/>
    </source>
</evidence>
<dbReference type="EMBL" id="CAMGYJ010000002">
    <property type="protein sequence ID" value="CAI0381688.1"/>
    <property type="molecule type" value="Genomic_DNA"/>
</dbReference>
<feature type="non-terminal residue" evidence="10">
    <location>
        <position position="1"/>
    </location>
</feature>
<evidence type="ECO:0000256" key="2">
    <source>
        <dbReference type="ARBA" id="ARBA00005484"/>
    </source>
</evidence>
<evidence type="ECO:0000256" key="1">
    <source>
        <dbReference type="ARBA" id="ARBA00004141"/>
    </source>
</evidence>
<evidence type="ECO:0000256" key="5">
    <source>
        <dbReference type="ARBA" id="ARBA00022856"/>
    </source>
</evidence>
<evidence type="ECO:0000256" key="8">
    <source>
        <dbReference type="ARBA" id="ARBA00023136"/>
    </source>
</evidence>
<evidence type="ECO:0000313" key="11">
    <source>
        <dbReference type="Proteomes" id="UP001154282"/>
    </source>
</evidence>
<dbReference type="GO" id="GO:0015031">
    <property type="term" value="P:protein transport"/>
    <property type="evidence" value="ECO:0007669"/>
    <property type="project" value="UniProtKB-KW"/>
</dbReference>
<evidence type="ECO:0000313" key="10">
    <source>
        <dbReference type="EMBL" id="CAI0381688.1"/>
    </source>
</evidence>
<keyword evidence="11" id="KW-1185">Reference proteome</keyword>